<dbReference type="EMBL" id="SOHA01000012">
    <property type="protein sequence ID" value="TFD31713.1"/>
    <property type="molecule type" value="Genomic_DNA"/>
</dbReference>
<comment type="caution">
    <text evidence="7">The sequence shown here is derived from an EMBL/GenBank/DDBJ whole genome shotgun (WGS) entry which is preliminary data.</text>
</comment>
<keyword evidence="2 4" id="KW-0238">DNA-binding</keyword>
<evidence type="ECO:0000313" key="7">
    <source>
        <dbReference type="EMBL" id="TFD31713.1"/>
    </source>
</evidence>
<dbReference type="GO" id="GO:0003700">
    <property type="term" value="F:DNA-binding transcription factor activity"/>
    <property type="evidence" value="ECO:0007669"/>
    <property type="project" value="TreeGrafter"/>
</dbReference>
<dbReference type="InterPro" id="IPR041490">
    <property type="entry name" value="KstR2_TetR_C"/>
</dbReference>
<dbReference type="Pfam" id="PF17932">
    <property type="entry name" value="TetR_C_24"/>
    <property type="match status" value="1"/>
</dbReference>
<keyword evidence="3" id="KW-0804">Transcription</keyword>
<dbReference type="Proteomes" id="UP000297472">
    <property type="component" value="Unassembled WGS sequence"/>
</dbReference>
<dbReference type="Gene3D" id="1.10.10.60">
    <property type="entry name" value="Homeodomain-like"/>
    <property type="match status" value="1"/>
</dbReference>
<evidence type="ECO:0000256" key="3">
    <source>
        <dbReference type="ARBA" id="ARBA00023163"/>
    </source>
</evidence>
<evidence type="ECO:0000259" key="6">
    <source>
        <dbReference type="PROSITE" id="PS50977"/>
    </source>
</evidence>
<dbReference type="OrthoDB" id="3190535at2"/>
<organism evidence="7 8">
    <name type="scientific">Cryobacterium cryoconiti</name>
    <dbReference type="NCBI Taxonomy" id="1259239"/>
    <lineage>
        <taxon>Bacteria</taxon>
        <taxon>Bacillati</taxon>
        <taxon>Actinomycetota</taxon>
        <taxon>Actinomycetes</taxon>
        <taxon>Micrococcales</taxon>
        <taxon>Microbacteriaceae</taxon>
        <taxon>Cryobacterium</taxon>
    </lineage>
</organism>
<evidence type="ECO:0000256" key="4">
    <source>
        <dbReference type="PROSITE-ProRule" id="PRU00335"/>
    </source>
</evidence>
<dbReference type="Pfam" id="PF00440">
    <property type="entry name" value="TetR_N"/>
    <property type="match status" value="1"/>
</dbReference>
<name>A0A4Y8JYG9_9MICO</name>
<evidence type="ECO:0000313" key="8">
    <source>
        <dbReference type="Proteomes" id="UP000297472"/>
    </source>
</evidence>
<gene>
    <name evidence="7" type="ORF">E3T49_05495</name>
</gene>
<dbReference type="SUPFAM" id="SSF48498">
    <property type="entry name" value="Tetracyclin repressor-like, C-terminal domain"/>
    <property type="match status" value="1"/>
</dbReference>
<dbReference type="PANTHER" id="PTHR30055">
    <property type="entry name" value="HTH-TYPE TRANSCRIPTIONAL REGULATOR RUTR"/>
    <property type="match status" value="1"/>
</dbReference>
<reference evidence="7 8" key="1">
    <citation type="submission" date="2019-03" db="EMBL/GenBank/DDBJ databases">
        <title>Genomics of glacier-inhabiting Cryobacterium strains.</title>
        <authorList>
            <person name="Liu Q."/>
            <person name="Xin Y.-H."/>
        </authorList>
    </citation>
    <scope>NUCLEOTIDE SEQUENCE [LARGE SCALE GENOMIC DNA]</scope>
    <source>
        <strain evidence="7 8">TMT1-51</strain>
    </source>
</reference>
<evidence type="ECO:0000256" key="1">
    <source>
        <dbReference type="ARBA" id="ARBA00023015"/>
    </source>
</evidence>
<keyword evidence="1" id="KW-0805">Transcription regulation</keyword>
<dbReference type="PANTHER" id="PTHR30055:SF234">
    <property type="entry name" value="HTH-TYPE TRANSCRIPTIONAL REGULATOR BETI"/>
    <property type="match status" value="1"/>
</dbReference>
<dbReference type="SUPFAM" id="SSF46689">
    <property type="entry name" value="Homeodomain-like"/>
    <property type="match status" value="1"/>
</dbReference>
<dbReference type="InterPro" id="IPR050109">
    <property type="entry name" value="HTH-type_TetR-like_transc_reg"/>
</dbReference>
<evidence type="ECO:0000256" key="5">
    <source>
        <dbReference type="SAM" id="MobiDB-lite"/>
    </source>
</evidence>
<dbReference type="PRINTS" id="PR00455">
    <property type="entry name" value="HTHTETR"/>
</dbReference>
<dbReference type="InterPro" id="IPR036271">
    <property type="entry name" value="Tet_transcr_reg_TetR-rel_C_sf"/>
</dbReference>
<dbReference type="PROSITE" id="PS50977">
    <property type="entry name" value="HTH_TETR_2"/>
    <property type="match status" value="1"/>
</dbReference>
<feature type="domain" description="HTH tetR-type" evidence="6">
    <location>
        <begin position="13"/>
        <end position="73"/>
    </location>
</feature>
<sequence length="233" mass="24992">MSEPALTKRGRPGYDQRAILEVAVGAFNEFGYDATSMGVLATRLGLSKSAIYHHFSSKEELLEQALDEALGGLEGVLLEQSAQVGPAIDRLAAVLRGAVEVLTSRLPYVTLLLRVRGNTDVERAALARRRAFDRSVSALVVEARDEGSLRGDIDPRIVTRLLFGMVNSIVEWYRPEGPEDAGQLASDVLAVALDGLRVPVGAGSTGLDKLDHRAGSTGSRQARPPGLGKLDHR</sequence>
<dbReference type="AlphaFoldDB" id="A0A4Y8JYG9"/>
<evidence type="ECO:0000256" key="2">
    <source>
        <dbReference type="ARBA" id="ARBA00023125"/>
    </source>
</evidence>
<dbReference type="InterPro" id="IPR009057">
    <property type="entry name" value="Homeodomain-like_sf"/>
</dbReference>
<dbReference type="GO" id="GO:0000976">
    <property type="term" value="F:transcription cis-regulatory region binding"/>
    <property type="evidence" value="ECO:0007669"/>
    <property type="project" value="TreeGrafter"/>
</dbReference>
<feature type="region of interest" description="Disordered" evidence="5">
    <location>
        <begin position="207"/>
        <end position="233"/>
    </location>
</feature>
<protein>
    <submittedName>
        <fullName evidence="7">TetR/AcrR family transcriptional regulator</fullName>
    </submittedName>
</protein>
<feature type="DNA-binding region" description="H-T-H motif" evidence="4">
    <location>
        <begin position="36"/>
        <end position="55"/>
    </location>
</feature>
<dbReference type="InterPro" id="IPR001647">
    <property type="entry name" value="HTH_TetR"/>
</dbReference>
<proteinExistence type="predicted"/>
<accession>A0A4Y8JYG9</accession>
<keyword evidence="8" id="KW-1185">Reference proteome</keyword>
<dbReference type="Gene3D" id="1.10.357.10">
    <property type="entry name" value="Tetracycline Repressor, domain 2"/>
    <property type="match status" value="1"/>
</dbReference>